<comment type="caution">
    <text evidence="1">The sequence shown here is derived from an EMBL/GenBank/DDBJ whole genome shotgun (WGS) entry which is preliminary data.</text>
</comment>
<evidence type="ECO:0000313" key="1">
    <source>
        <dbReference type="EMBL" id="OJH37583.1"/>
    </source>
</evidence>
<protein>
    <submittedName>
        <fullName evidence="1">Uncharacterized protein</fullName>
    </submittedName>
</protein>
<reference evidence="1 2" key="2">
    <citation type="submission" date="2016-12" db="EMBL/GenBank/DDBJ databases">
        <title>Draft Genome Sequence of Cystobacter ferrugineus Strain Cbfe23.</title>
        <authorList>
            <person name="Akbar S."/>
            <person name="Dowd S.E."/>
            <person name="Stevens D.C."/>
        </authorList>
    </citation>
    <scope>NUCLEOTIDE SEQUENCE [LARGE SCALE GENOMIC DNA]</scope>
    <source>
        <strain evidence="1 2">Cbfe23</strain>
    </source>
</reference>
<reference evidence="2" key="1">
    <citation type="submission" date="2016-11" db="EMBL/GenBank/DDBJ databases">
        <authorList>
            <person name="Shukria A."/>
            <person name="Stevens D.C."/>
        </authorList>
    </citation>
    <scope>NUCLEOTIDE SEQUENCE [LARGE SCALE GENOMIC DNA]</scope>
    <source>
        <strain evidence="2">Cbfe23</strain>
    </source>
</reference>
<sequence length="72" mass="7440">MVVENPTLPWTKSVTLFPGADVGIGMEGSVTNGRFEVKYNGTLSSTSGGSSDAQVSGARVCSRQVSLSTSEN</sequence>
<name>A0A1L9B5T1_9BACT</name>
<accession>A0A1L9B5T1</accession>
<organism evidence="1 2">
    <name type="scientific">Cystobacter ferrugineus</name>
    <dbReference type="NCBI Taxonomy" id="83449"/>
    <lineage>
        <taxon>Bacteria</taxon>
        <taxon>Pseudomonadati</taxon>
        <taxon>Myxococcota</taxon>
        <taxon>Myxococcia</taxon>
        <taxon>Myxococcales</taxon>
        <taxon>Cystobacterineae</taxon>
        <taxon>Archangiaceae</taxon>
        <taxon>Cystobacter</taxon>
    </lineage>
</organism>
<evidence type="ECO:0000313" key="2">
    <source>
        <dbReference type="Proteomes" id="UP000182229"/>
    </source>
</evidence>
<dbReference type="Proteomes" id="UP000182229">
    <property type="component" value="Unassembled WGS sequence"/>
</dbReference>
<proteinExistence type="predicted"/>
<dbReference type="EMBL" id="MPIN01000007">
    <property type="protein sequence ID" value="OJH37583.1"/>
    <property type="molecule type" value="Genomic_DNA"/>
</dbReference>
<gene>
    <name evidence="1" type="ORF">BON30_25615</name>
</gene>
<keyword evidence="2" id="KW-1185">Reference proteome</keyword>
<dbReference type="AlphaFoldDB" id="A0A1L9B5T1"/>